<evidence type="ECO:0000256" key="1">
    <source>
        <dbReference type="ARBA" id="ARBA00008826"/>
    </source>
</evidence>
<proteinExistence type="inferred from homology"/>
<evidence type="ECO:0000256" key="2">
    <source>
        <dbReference type="ARBA" id="ARBA00011058"/>
    </source>
</evidence>
<dbReference type="Pfam" id="PF04229">
    <property type="entry name" value="GrpB"/>
    <property type="match status" value="1"/>
</dbReference>
<dbReference type="PANTHER" id="PTHR10695:SF46">
    <property type="entry name" value="BIFUNCTIONAL COENZYME A SYNTHASE-RELATED"/>
    <property type="match status" value="1"/>
</dbReference>
<comment type="similarity">
    <text evidence="1">In the N-terminal section; belongs to the CoaE family.</text>
</comment>
<comment type="function">
    <text evidence="6">Catalyzes the phosphorylation of the 3'-hydroxyl group of dephosphocoenzyme A to form coenzyme A.</text>
</comment>
<dbReference type="InterPro" id="IPR027417">
    <property type="entry name" value="P-loop_NTPase"/>
</dbReference>
<gene>
    <name evidence="6" type="primary">coaE</name>
    <name evidence="8" type="ORF">FB460_2505</name>
</gene>
<evidence type="ECO:0000256" key="4">
    <source>
        <dbReference type="ARBA" id="ARBA00022741"/>
    </source>
</evidence>
<evidence type="ECO:0000256" key="3">
    <source>
        <dbReference type="ARBA" id="ARBA00022490"/>
    </source>
</evidence>
<keyword evidence="4 6" id="KW-0547">Nucleotide-binding</keyword>
<comment type="catalytic activity">
    <reaction evidence="6">
        <text>3'-dephospho-CoA + ATP = ADP + CoA + H(+)</text>
        <dbReference type="Rhea" id="RHEA:18245"/>
        <dbReference type="ChEBI" id="CHEBI:15378"/>
        <dbReference type="ChEBI" id="CHEBI:30616"/>
        <dbReference type="ChEBI" id="CHEBI:57287"/>
        <dbReference type="ChEBI" id="CHEBI:57328"/>
        <dbReference type="ChEBI" id="CHEBI:456216"/>
        <dbReference type="EC" id="2.7.1.24"/>
    </reaction>
</comment>
<evidence type="ECO:0000256" key="7">
    <source>
        <dbReference type="NCBIfam" id="TIGR00152"/>
    </source>
</evidence>
<dbReference type="Pfam" id="PF01121">
    <property type="entry name" value="CoaE"/>
    <property type="match status" value="1"/>
</dbReference>
<dbReference type="Proteomes" id="UP000316196">
    <property type="component" value="Unassembled WGS sequence"/>
</dbReference>
<keyword evidence="6" id="KW-0808">Transferase</keyword>
<dbReference type="UniPathway" id="UPA00241">
    <property type="reaction ID" value="UER00356"/>
</dbReference>
<organism evidence="8 9">
    <name type="scientific">Propioniferax innocua</name>
    <dbReference type="NCBI Taxonomy" id="1753"/>
    <lineage>
        <taxon>Bacteria</taxon>
        <taxon>Bacillati</taxon>
        <taxon>Actinomycetota</taxon>
        <taxon>Actinomycetes</taxon>
        <taxon>Propionibacteriales</taxon>
        <taxon>Propionibacteriaceae</taxon>
        <taxon>Propioniferax</taxon>
    </lineage>
</organism>
<comment type="pathway">
    <text evidence="6">Cofactor biosynthesis; coenzyme A biosynthesis; CoA from (R)-pantothenate: step 5/5.</text>
</comment>
<dbReference type="InterPro" id="IPR043519">
    <property type="entry name" value="NT_sf"/>
</dbReference>
<dbReference type="OrthoDB" id="9812943at2"/>
<sequence>MLRVGLTGGIAAGKSLASRRLTELGAIVVDADRIAREVVLPGTPGLEQVVERFGPEILTDAGHLNRDRLGQLVFTDPDARADLERITHPLIRTRTEAMVDAAPDDAIIIHDVPLLVEKNLGPDHHLTIVVHASAEERLARMVRDRGMTEKAARQRINAQATDKQRRASADVWLENNAAPAQLRREIDKLWNDRLVPFEHNVRTGERVRRPELLTVVPPNPDWPAQGARLTARLRRIFGPEALAVEHIGSTAVPGMPAKDVIDVQVGVRDLSVLDQPEWRERISDGGFPRAEGEWWDLVRGDGGTVRARKHFHGSADPGRIVHMHVREIDSPAWRLALLFRAWFTTDAEAHLEYRALKRQLVGRGLTATEYAKEKEPYFERAAERAEAWAKRTEWRMPTPR</sequence>
<dbReference type="GO" id="GO:0005524">
    <property type="term" value="F:ATP binding"/>
    <property type="evidence" value="ECO:0007669"/>
    <property type="project" value="UniProtKB-UniRule"/>
</dbReference>
<dbReference type="NCBIfam" id="TIGR00152">
    <property type="entry name" value="dephospho-CoA kinase"/>
    <property type="match status" value="1"/>
</dbReference>
<comment type="caution">
    <text evidence="8">The sequence shown here is derived from an EMBL/GenBank/DDBJ whole genome shotgun (WGS) entry which is preliminary data.</text>
</comment>
<keyword evidence="5 6" id="KW-0067">ATP-binding</keyword>
<dbReference type="CDD" id="cd02022">
    <property type="entry name" value="DPCK"/>
    <property type="match status" value="1"/>
</dbReference>
<keyword evidence="6" id="KW-0173">Coenzyme A biosynthesis</keyword>
<comment type="similarity">
    <text evidence="2">In the C-terminal section; belongs to the UPF0157 (GrpB) family.</text>
</comment>
<comment type="subcellular location">
    <subcellularLocation>
        <location evidence="6">Cytoplasm</location>
    </subcellularLocation>
</comment>
<name>A0A542Z8E0_9ACTN</name>
<comment type="similarity">
    <text evidence="6">Belongs to the CoaE family.</text>
</comment>
<keyword evidence="6 8" id="KW-0418">Kinase</keyword>
<evidence type="ECO:0000313" key="8">
    <source>
        <dbReference type="EMBL" id="TQL56612.1"/>
    </source>
</evidence>
<dbReference type="SUPFAM" id="SSF81301">
    <property type="entry name" value="Nucleotidyltransferase"/>
    <property type="match status" value="1"/>
</dbReference>
<dbReference type="AlphaFoldDB" id="A0A542Z8E0"/>
<dbReference type="NCBIfam" id="NF002879">
    <property type="entry name" value="PRK03333.1"/>
    <property type="match status" value="1"/>
</dbReference>
<keyword evidence="3 6" id="KW-0963">Cytoplasm</keyword>
<accession>A0A542Z8E0</accession>
<dbReference type="InterPro" id="IPR001977">
    <property type="entry name" value="Depp_CoAkinase"/>
</dbReference>
<evidence type="ECO:0000256" key="6">
    <source>
        <dbReference type="HAMAP-Rule" id="MF_00376"/>
    </source>
</evidence>
<dbReference type="EC" id="2.7.1.24" evidence="6 7"/>
<keyword evidence="9" id="KW-1185">Reference proteome</keyword>
<evidence type="ECO:0000313" key="9">
    <source>
        <dbReference type="Proteomes" id="UP000316196"/>
    </source>
</evidence>
<dbReference type="GO" id="GO:0004140">
    <property type="term" value="F:dephospho-CoA kinase activity"/>
    <property type="evidence" value="ECO:0007669"/>
    <property type="project" value="UniProtKB-UniRule"/>
</dbReference>
<dbReference type="SUPFAM" id="SSF52540">
    <property type="entry name" value="P-loop containing nucleoside triphosphate hydrolases"/>
    <property type="match status" value="1"/>
</dbReference>
<dbReference type="EMBL" id="VFOR01000004">
    <property type="protein sequence ID" value="TQL56612.1"/>
    <property type="molecule type" value="Genomic_DNA"/>
</dbReference>
<dbReference type="RefSeq" id="WP_142094516.1">
    <property type="nucleotide sequence ID" value="NZ_BAAAMD010000002.1"/>
</dbReference>
<dbReference type="GO" id="GO:0005737">
    <property type="term" value="C:cytoplasm"/>
    <property type="evidence" value="ECO:0007669"/>
    <property type="project" value="UniProtKB-SubCell"/>
</dbReference>
<dbReference type="InterPro" id="IPR007344">
    <property type="entry name" value="GrpB/CoaE"/>
</dbReference>
<dbReference type="Gene3D" id="3.30.460.10">
    <property type="entry name" value="Beta Polymerase, domain 2"/>
    <property type="match status" value="1"/>
</dbReference>
<dbReference type="PROSITE" id="PS51219">
    <property type="entry name" value="DPCK"/>
    <property type="match status" value="1"/>
</dbReference>
<protein>
    <recommendedName>
        <fullName evidence="6 7">Dephospho-CoA kinase</fullName>
        <ecNumber evidence="6 7">2.7.1.24</ecNumber>
    </recommendedName>
    <alternativeName>
        <fullName evidence="6">Dephosphocoenzyme A kinase</fullName>
    </alternativeName>
</protein>
<reference evidence="8 9" key="1">
    <citation type="submission" date="2019-06" db="EMBL/GenBank/DDBJ databases">
        <title>Sequencing the genomes of 1000 actinobacteria strains.</title>
        <authorList>
            <person name="Klenk H.-P."/>
        </authorList>
    </citation>
    <scope>NUCLEOTIDE SEQUENCE [LARGE SCALE GENOMIC DNA]</scope>
    <source>
        <strain evidence="8 9">DSM 8251</strain>
    </source>
</reference>
<dbReference type="Gene3D" id="3.40.50.300">
    <property type="entry name" value="P-loop containing nucleotide triphosphate hydrolases"/>
    <property type="match status" value="1"/>
</dbReference>
<dbReference type="GO" id="GO:0015937">
    <property type="term" value="P:coenzyme A biosynthetic process"/>
    <property type="evidence" value="ECO:0007669"/>
    <property type="project" value="UniProtKB-UniRule"/>
</dbReference>
<dbReference type="PANTHER" id="PTHR10695">
    <property type="entry name" value="DEPHOSPHO-COA KINASE-RELATED"/>
    <property type="match status" value="1"/>
</dbReference>
<evidence type="ECO:0000256" key="5">
    <source>
        <dbReference type="ARBA" id="ARBA00022840"/>
    </source>
</evidence>
<feature type="binding site" evidence="6">
    <location>
        <begin position="11"/>
        <end position="16"/>
    </location>
    <ligand>
        <name>ATP</name>
        <dbReference type="ChEBI" id="CHEBI:30616"/>
    </ligand>
</feature>
<dbReference type="HAMAP" id="MF_00376">
    <property type="entry name" value="Dephospho_CoA_kinase"/>
    <property type="match status" value="1"/>
</dbReference>